<dbReference type="Proteomes" id="UP000001095">
    <property type="component" value="Unassembled WGS sequence"/>
</dbReference>
<evidence type="ECO:0000313" key="1">
    <source>
        <dbReference type="EMBL" id="EKS42658.1"/>
    </source>
</evidence>
<organism evidence="1 2">
    <name type="scientific">Afipia clevelandensis ATCC 49720</name>
    <dbReference type="NCBI Taxonomy" id="883079"/>
    <lineage>
        <taxon>Bacteria</taxon>
        <taxon>Pseudomonadati</taxon>
        <taxon>Pseudomonadota</taxon>
        <taxon>Alphaproteobacteria</taxon>
        <taxon>Hyphomicrobiales</taxon>
        <taxon>Nitrobacteraceae</taxon>
        <taxon>Afipia</taxon>
    </lineage>
</organism>
<reference evidence="1 2" key="1">
    <citation type="submission" date="2012-04" db="EMBL/GenBank/DDBJ databases">
        <title>The Genome Sequence of Afipia clevelandensis ATCC 49720.</title>
        <authorList>
            <consortium name="The Broad Institute Genome Sequencing Platform"/>
            <person name="Earl A."/>
            <person name="Ward D."/>
            <person name="Feldgarden M."/>
            <person name="Gevers D."/>
            <person name="Huys G."/>
            <person name="Walker B."/>
            <person name="Young S.K."/>
            <person name="Zeng Q."/>
            <person name="Gargeya S."/>
            <person name="Fitzgerald M."/>
            <person name="Haas B."/>
            <person name="Abouelleil A."/>
            <person name="Alvarado L."/>
            <person name="Arachchi H.M."/>
            <person name="Berlin A."/>
            <person name="Chapman S.B."/>
            <person name="Goldberg J."/>
            <person name="Griggs A."/>
            <person name="Gujja S."/>
            <person name="Hansen M."/>
            <person name="Howarth C."/>
            <person name="Imamovic A."/>
            <person name="Larimer J."/>
            <person name="McCowen C."/>
            <person name="Montmayeur A."/>
            <person name="Murphy C."/>
            <person name="Neiman D."/>
            <person name="Pearson M."/>
            <person name="Priest M."/>
            <person name="Roberts A."/>
            <person name="Saif S."/>
            <person name="Shea T."/>
            <person name="Sisk P."/>
            <person name="Sykes S."/>
            <person name="Wortman J."/>
            <person name="Nusbaum C."/>
            <person name="Birren B."/>
        </authorList>
    </citation>
    <scope>NUCLEOTIDE SEQUENCE [LARGE SCALE GENOMIC DNA]</scope>
    <source>
        <strain evidence="1 2">ATCC 49720</strain>
    </source>
</reference>
<comment type="caution">
    <text evidence="1">The sequence shown here is derived from an EMBL/GenBank/DDBJ whole genome shotgun (WGS) entry which is preliminary data.</text>
</comment>
<sequence length="590" mass="65864">MQPSSSAHRPDVHTFWTGPDLSYYEDLSLRSAVATGARVLLYTYNRTLNVPDGVELVDAREVLSGPIHQFHHKDGDLSLALHSDLFRYLAIQKFGGWYMDLDIVVLKPSLPEDKIYLAYQEDGVANAAVMKFPAQSPIMTAAIDEAMRLLPEAGTSAPGADHGIVGPALITRLASEYAIDHLVRPKSSAYEIHPNEVLMFFDPAQCELAFQRVASSDFVHLWNDLWRALRIPKNLGPPEGSFLDVLFRRFGIDVPQGARLSSDAIDNWFREFWVMKELKRKLSAPKIPFDALAQFARSIHAGGSQISNDVVISMPANHPHAIVPQTVRTFWHGNTINPYQLMCLKSFAAAGHRVEVYSYGRDLDMPDWIHVQEASDIVPREHILKSLSEEGAVAIHANRFRYALLHSKGGWWIDPDVMLLKPDLPAGDVVFASADVFARIPTGILKFPAGHGLLTEALAETEQLSGTFEGWEESGSALLTALVARHRLTGKNQQPMLPGPVSWFEVADLFNPDSAGKLNRKCNDFHFVHLHDDVWRRAGIPHHLAPPEGSFLDGQIEKFGLAADFPAKISFRDVNRWLAHMYQCLSQRQA</sequence>
<dbReference type="SUPFAM" id="SSF53448">
    <property type="entry name" value="Nucleotide-diphospho-sugar transferases"/>
    <property type="match status" value="2"/>
</dbReference>
<accession>K8PWB2</accession>
<dbReference type="InterPro" id="IPR007577">
    <property type="entry name" value="GlycoTrfase_DXD_sugar-bd_CS"/>
</dbReference>
<dbReference type="Pfam" id="PF04488">
    <property type="entry name" value="Gly_transf_sug"/>
    <property type="match status" value="1"/>
</dbReference>
<dbReference type="PANTHER" id="PTHR12042:SF21">
    <property type="entry name" value="ALPHA1,4-GALACTOSYLTRANSFERASE 1-RELATED"/>
    <property type="match status" value="1"/>
</dbReference>
<dbReference type="Gene3D" id="3.90.550.20">
    <property type="match status" value="2"/>
</dbReference>
<dbReference type="EMBL" id="AGWY01000001">
    <property type="protein sequence ID" value="EKS42658.1"/>
    <property type="molecule type" value="Genomic_DNA"/>
</dbReference>
<dbReference type="HOGENOM" id="CLU_459930_0_0_5"/>
<evidence type="ECO:0000313" key="2">
    <source>
        <dbReference type="Proteomes" id="UP000001095"/>
    </source>
</evidence>
<proteinExistence type="predicted"/>
<dbReference type="GO" id="GO:0006688">
    <property type="term" value="P:glycosphingolipid biosynthetic process"/>
    <property type="evidence" value="ECO:0007669"/>
    <property type="project" value="TreeGrafter"/>
</dbReference>
<dbReference type="OrthoDB" id="5354021at2"/>
<dbReference type="AlphaFoldDB" id="K8PWB2"/>
<gene>
    <name evidence="1" type="ORF">HMPREF9696_00201</name>
</gene>
<dbReference type="InterPro" id="IPR029044">
    <property type="entry name" value="Nucleotide-diphossugar_trans"/>
</dbReference>
<name>K8PWB2_9BRAD</name>
<dbReference type="GO" id="GO:0016020">
    <property type="term" value="C:membrane"/>
    <property type="evidence" value="ECO:0007669"/>
    <property type="project" value="GOC"/>
</dbReference>
<keyword evidence="2" id="KW-1185">Reference proteome</keyword>
<dbReference type="GO" id="GO:0016758">
    <property type="term" value="F:hexosyltransferase activity"/>
    <property type="evidence" value="ECO:0007669"/>
    <property type="project" value="TreeGrafter"/>
</dbReference>
<protein>
    <recommendedName>
        <fullName evidence="3">Alpha 1,4-glycosyltransferase domain-containing protein</fullName>
    </recommendedName>
</protein>
<evidence type="ECO:0008006" key="3">
    <source>
        <dbReference type="Google" id="ProtNLM"/>
    </source>
</evidence>
<dbReference type="InterPro" id="IPR051981">
    <property type="entry name" value="Glycosyltransf_32"/>
</dbReference>
<dbReference type="PANTHER" id="PTHR12042">
    <property type="entry name" value="LACTOSYLCERAMIDE 4-ALPHA-GALACTOSYLTRANSFERASE ALPHA- 1,4-GALACTOSYLTRANSFERASE"/>
    <property type="match status" value="1"/>
</dbReference>
<dbReference type="PATRIC" id="fig|883079.3.peg.209"/>